<organism evidence="7 8">
    <name type="scientific">Pseudonaja textilis</name>
    <name type="common">Eastern brown snake</name>
    <dbReference type="NCBI Taxonomy" id="8673"/>
    <lineage>
        <taxon>Eukaryota</taxon>
        <taxon>Metazoa</taxon>
        <taxon>Chordata</taxon>
        <taxon>Craniata</taxon>
        <taxon>Vertebrata</taxon>
        <taxon>Euteleostomi</taxon>
        <taxon>Lepidosauria</taxon>
        <taxon>Squamata</taxon>
        <taxon>Bifurcata</taxon>
        <taxon>Unidentata</taxon>
        <taxon>Episquamata</taxon>
        <taxon>Toxicofera</taxon>
        <taxon>Serpentes</taxon>
        <taxon>Colubroidea</taxon>
        <taxon>Elapidae</taxon>
        <taxon>Hydrophiinae</taxon>
        <taxon>Pseudonaja</taxon>
    </lineage>
</organism>
<dbReference type="AlphaFoldDB" id="A0A670ZPW7"/>
<dbReference type="GO" id="GO:0016779">
    <property type="term" value="F:nucleotidyltransferase activity"/>
    <property type="evidence" value="ECO:0007669"/>
    <property type="project" value="UniProtKB-KW"/>
</dbReference>
<dbReference type="Proteomes" id="UP000472273">
    <property type="component" value="Unplaced"/>
</dbReference>
<evidence type="ECO:0000256" key="2">
    <source>
        <dbReference type="ARBA" id="ARBA00022695"/>
    </source>
</evidence>
<dbReference type="GO" id="GO:0004519">
    <property type="term" value="F:endonuclease activity"/>
    <property type="evidence" value="ECO:0007669"/>
    <property type="project" value="UniProtKB-KW"/>
</dbReference>
<reference evidence="7" key="2">
    <citation type="submission" date="2025-09" db="UniProtKB">
        <authorList>
            <consortium name="Ensembl"/>
        </authorList>
    </citation>
    <scope>IDENTIFICATION</scope>
</reference>
<feature type="domain" description="Murine leukemia virus integrase C-terminal" evidence="6">
    <location>
        <begin position="35"/>
        <end position="87"/>
    </location>
</feature>
<evidence type="ECO:0000313" key="8">
    <source>
        <dbReference type="Proteomes" id="UP000472273"/>
    </source>
</evidence>
<keyword evidence="5" id="KW-0378">Hydrolase</keyword>
<dbReference type="InterPro" id="IPR040643">
    <property type="entry name" value="MLVIN_C"/>
</dbReference>
<name>A0A670ZPW7_PSETE</name>
<accession>A0A670ZPW7</accession>
<keyword evidence="2" id="KW-0548">Nucleotidyltransferase</keyword>
<keyword evidence="3" id="KW-0540">Nuclease</keyword>
<dbReference type="Pfam" id="PF18697">
    <property type="entry name" value="MLVIN_C"/>
    <property type="match status" value="1"/>
</dbReference>
<dbReference type="GO" id="GO:0016787">
    <property type="term" value="F:hydrolase activity"/>
    <property type="evidence" value="ECO:0007669"/>
    <property type="project" value="UniProtKB-KW"/>
</dbReference>
<dbReference type="Gene3D" id="2.30.30.850">
    <property type="match status" value="1"/>
</dbReference>
<reference evidence="7" key="1">
    <citation type="submission" date="2025-08" db="UniProtKB">
        <authorList>
            <consortium name="Ensembl"/>
        </authorList>
    </citation>
    <scope>IDENTIFICATION</scope>
</reference>
<dbReference type="GeneTree" id="ENSGT00730000113804"/>
<keyword evidence="8" id="KW-1185">Reference proteome</keyword>
<evidence type="ECO:0000256" key="5">
    <source>
        <dbReference type="ARBA" id="ARBA00022801"/>
    </source>
</evidence>
<sequence length="139" mass="16525">MTKVREDLEETPLKDGERWFVDGSSRVEEGKRNQHPHEVGDWILIKTWKNEKLQPSWEGPYQVLLTTESAVRTREGGWTHYSRVKRAPEPEKPWKAIPVDGQPLKLTLNDKDSNFPYSTELREKRLRDLYLQWDILFHL</sequence>
<evidence type="ECO:0000313" key="7">
    <source>
        <dbReference type="Ensembl" id="ENSPTXP00000024770.1"/>
    </source>
</evidence>
<proteinExistence type="predicted"/>
<protein>
    <recommendedName>
        <fullName evidence="6">Murine leukemia virus integrase C-terminal domain-containing protein</fullName>
    </recommendedName>
</protein>
<dbReference type="Ensembl" id="ENSPTXT00000025536.1">
    <property type="protein sequence ID" value="ENSPTXP00000024770.1"/>
    <property type="gene ID" value="ENSPTXG00000017270.1"/>
</dbReference>
<keyword evidence="1" id="KW-0808">Transferase</keyword>
<evidence type="ECO:0000256" key="4">
    <source>
        <dbReference type="ARBA" id="ARBA00022759"/>
    </source>
</evidence>
<evidence type="ECO:0000256" key="3">
    <source>
        <dbReference type="ARBA" id="ARBA00022722"/>
    </source>
</evidence>
<keyword evidence="4" id="KW-0255">Endonuclease</keyword>
<evidence type="ECO:0000256" key="1">
    <source>
        <dbReference type="ARBA" id="ARBA00022679"/>
    </source>
</evidence>
<evidence type="ECO:0000259" key="6">
    <source>
        <dbReference type="Pfam" id="PF18697"/>
    </source>
</evidence>